<dbReference type="PROSITE" id="PS50067">
    <property type="entry name" value="KINESIN_MOTOR_2"/>
    <property type="match status" value="1"/>
</dbReference>
<evidence type="ECO:0000256" key="6">
    <source>
        <dbReference type="ARBA" id="ARBA00022776"/>
    </source>
</evidence>
<evidence type="ECO:0000313" key="18">
    <source>
        <dbReference type="EMBL" id="EDW73691.1"/>
    </source>
</evidence>
<keyword evidence="2" id="KW-0963">Cytoplasm</keyword>
<dbReference type="InParanoid" id="B4MNK2"/>
<dbReference type="GO" id="GO:0003777">
    <property type="term" value="F:microtubule motor activity"/>
    <property type="evidence" value="ECO:0007669"/>
    <property type="project" value="InterPro"/>
</dbReference>
<evidence type="ECO:0000256" key="5">
    <source>
        <dbReference type="ARBA" id="ARBA00022741"/>
    </source>
</evidence>
<evidence type="ECO:0000256" key="7">
    <source>
        <dbReference type="ARBA" id="ARBA00022829"/>
    </source>
</evidence>
<keyword evidence="4 15" id="KW-0493">Microtubule</keyword>
<keyword evidence="12" id="KW-0131">Cell cycle</keyword>
<keyword evidence="5 14" id="KW-0547">Nucleotide-binding</keyword>
<dbReference type="KEGG" id="dwi:6639879"/>
<dbReference type="FunCoup" id="B4MNK2">
    <property type="interactions" value="32"/>
</dbReference>
<keyword evidence="19" id="KW-1185">Reference proteome</keyword>
<dbReference type="GO" id="GO:0008017">
    <property type="term" value="F:microtubule binding"/>
    <property type="evidence" value="ECO:0007669"/>
    <property type="project" value="InterPro"/>
</dbReference>
<keyword evidence="3" id="KW-0132">Cell division</keyword>
<gene>
    <name evidence="18" type="primary">Dwil\GK19594</name>
    <name evidence="18" type="ORF">Dwil_GK19594</name>
</gene>
<dbReference type="PANTHER" id="PTHR47971">
    <property type="entry name" value="KINESIN-RELATED PROTEIN 6"/>
    <property type="match status" value="1"/>
</dbReference>
<comment type="similarity">
    <text evidence="13">Belongs to the TRAFAC class myosin-kinesin ATPase superfamily. Kinesin family. KIN-13 subfamily.</text>
</comment>
<dbReference type="GO" id="GO:0005828">
    <property type="term" value="C:kinetochore microtubule"/>
    <property type="evidence" value="ECO:0007669"/>
    <property type="project" value="EnsemblMetazoa"/>
</dbReference>
<evidence type="ECO:0000256" key="11">
    <source>
        <dbReference type="ARBA" id="ARBA00023212"/>
    </source>
</evidence>
<keyword evidence="11" id="KW-0206">Cytoskeleton</keyword>
<feature type="region of interest" description="Disordered" evidence="16">
    <location>
        <begin position="128"/>
        <end position="154"/>
    </location>
</feature>
<dbReference type="Pfam" id="PF00225">
    <property type="entry name" value="Kinesin"/>
    <property type="match status" value="1"/>
</dbReference>
<dbReference type="GO" id="GO:0051301">
    <property type="term" value="P:cell division"/>
    <property type="evidence" value="ECO:0007669"/>
    <property type="project" value="UniProtKB-KW"/>
</dbReference>
<accession>B4MNK2</accession>
<dbReference type="FunFam" id="3.40.850.10:FF:000012">
    <property type="entry name" value="Kinesin-like protein"/>
    <property type="match status" value="1"/>
</dbReference>
<sequence>MDVLSINQEVYIKRSDGRVHLASIIKLDGGSNNIVTVEWSEGSAIQGKELPIESIVKLNPQIYEAPLCSTASISPRATPKCPLALARLKAGGSSFAPRRLAPRVVTAMPRQLPRDDVVLDQIDHLRQQREKRRQQQALARDMREKQKNEDPGNPHWELARMIRLHRLQMDFHPLRLGIRGQLKQHQIVVCVRKRPLNRREQRERELDVITVPTKDSLVVHEPRKHVNLVKFLENHNFRFDYTFNEECSNAMVYEYTARPLVRHVFEGGMATCFAYGQTGSGKTHTMGGQFTGKQQNPRDGIYAMAAVDVFDNLRQTKYVRLGLTVTCCFFEIYGSRVYDLLMPGKPQLRVLEDGHQVVQVVGLTEKAVKATSDVLTLLELGNTVRTSGQTSANAKSSRSHAVFQIVLRYTKNNRLHGKFSLIDLAGNERGADNSSADRLTRLEAAEINKSLLALKECIRALGRQSAHVPFRGSKLTQVLRDSFIGGVKVKTCMIAMISPGLNSVEHTLNTLRYADRVKELTAQPPSPKRPATDHVVSLYYDEESNGLWSHRNSLPDLTASQTALRPGPSATSLPEDGDASASNGIYSVWNSHKCHRNQEDDNLAYFNAVTDNYHLTEEAKKQEGTAAKNKPK</sequence>
<dbReference type="GO" id="GO:0007059">
    <property type="term" value="P:chromosome segregation"/>
    <property type="evidence" value="ECO:0007669"/>
    <property type="project" value="UniProtKB-KW"/>
</dbReference>
<dbReference type="eggNOG" id="KOG0246">
    <property type="taxonomic scope" value="Eukaryota"/>
</dbReference>
<dbReference type="PRINTS" id="PR00380">
    <property type="entry name" value="KINESINHEAVY"/>
</dbReference>
<dbReference type="InterPro" id="IPR036961">
    <property type="entry name" value="Kinesin_motor_dom_sf"/>
</dbReference>
<comment type="subcellular location">
    <subcellularLocation>
        <location evidence="1">Cytoplasm</location>
        <location evidence="1">Cytoskeleton</location>
        <location evidence="1">Spindle pole</location>
    </subcellularLocation>
</comment>
<evidence type="ECO:0000259" key="17">
    <source>
        <dbReference type="PROSITE" id="PS50067"/>
    </source>
</evidence>
<evidence type="ECO:0000256" key="9">
    <source>
        <dbReference type="ARBA" id="ARBA00023054"/>
    </source>
</evidence>
<dbReference type="GO" id="GO:0007018">
    <property type="term" value="P:microtubule-based movement"/>
    <property type="evidence" value="ECO:0007669"/>
    <property type="project" value="InterPro"/>
</dbReference>
<evidence type="ECO:0000256" key="4">
    <source>
        <dbReference type="ARBA" id="ARBA00022701"/>
    </source>
</evidence>
<dbReference type="PhylomeDB" id="B4MNK2"/>
<dbReference type="HOGENOM" id="CLU_001485_19_1_1"/>
<evidence type="ECO:0000256" key="2">
    <source>
        <dbReference type="ARBA" id="ARBA00022490"/>
    </source>
</evidence>
<dbReference type="InterPro" id="IPR001752">
    <property type="entry name" value="Kinesin_motor_dom"/>
</dbReference>
<evidence type="ECO:0000256" key="8">
    <source>
        <dbReference type="ARBA" id="ARBA00022840"/>
    </source>
</evidence>
<dbReference type="InterPro" id="IPR019821">
    <property type="entry name" value="Kinesin_motor_CS"/>
</dbReference>
<feature type="compositionally biased region" description="Basic and acidic residues" evidence="16">
    <location>
        <begin position="140"/>
        <end position="154"/>
    </location>
</feature>
<dbReference type="SUPFAM" id="SSF52540">
    <property type="entry name" value="P-loop containing nucleoside triphosphate hydrolases"/>
    <property type="match status" value="1"/>
</dbReference>
<protein>
    <recommendedName>
        <fullName evidence="15">Kinesin-like protein</fullName>
    </recommendedName>
</protein>
<keyword evidence="10 14" id="KW-0505">Motor protein</keyword>
<proteinExistence type="inferred from homology"/>
<dbReference type="Gene3D" id="3.40.850.10">
    <property type="entry name" value="Kinesin motor domain"/>
    <property type="match status" value="1"/>
</dbReference>
<dbReference type="GO" id="GO:0007019">
    <property type="term" value="P:microtubule depolymerization"/>
    <property type="evidence" value="ECO:0007669"/>
    <property type="project" value="TreeGrafter"/>
</dbReference>
<evidence type="ECO:0000256" key="13">
    <source>
        <dbReference type="ARBA" id="ARBA00061030"/>
    </source>
</evidence>
<dbReference type="Pfam" id="PF22923">
    <property type="entry name" value="KIF2A-like_1st"/>
    <property type="match status" value="1"/>
</dbReference>
<evidence type="ECO:0000313" key="19">
    <source>
        <dbReference type="Proteomes" id="UP000007798"/>
    </source>
</evidence>
<dbReference type="OrthoDB" id="3176171at2759"/>
<dbReference type="GO" id="GO:0005524">
    <property type="term" value="F:ATP binding"/>
    <property type="evidence" value="ECO:0007669"/>
    <property type="project" value="UniProtKB-UniRule"/>
</dbReference>
<feature type="domain" description="Kinesin motor" evidence="17">
    <location>
        <begin position="186"/>
        <end position="520"/>
    </location>
</feature>
<dbReference type="PROSITE" id="PS00411">
    <property type="entry name" value="KINESIN_MOTOR_1"/>
    <property type="match status" value="1"/>
</dbReference>
<feature type="binding site" evidence="14">
    <location>
        <begin position="276"/>
        <end position="283"/>
    </location>
    <ligand>
        <name>ATP</name>
        <dbReference type="ChEBI" id="CHEBI:30616"/>
    </ligand>
</feature>
<dbReference type="PANTHER" id="PTHR47971:SF8">
    <property type="entry name" value="KINESIN-LIKE PROTEIN"/>
    <property type="match status" value="1"/>
</dbReference>
<keyword evidence="8 14" id="KW-0067">ATP-binding</keyword>
<dbReference type="CDD" id="cd01367">
    <property type="entry name" value="KISc_KIF2_like"/>
    <property type="match status" value="1"/>
</dbReference>
<keyword evidence="9" id="KW-0175">Coiled coil</keyword>
<organism evidence="18 19">
    <name type="scientific">Drosophila willistoni</name>
    <name type="common">Fruit fly</name>
    <dbReference type="NCBI Taxonomy" id="7260"/>
    <lineage>
        <taxon>Eukaryota</taxon>
        <taxon>Metazoa</taxon>
        <taxon>Ecdysozoa</taxon>
        <taxon>Arthropoda</taxon>
        <taxon>Hexapoda</taxon>
        <taxon>Insecta</taxon>
        <taxon>Pterygota</taxon>
        <taxon>Neoptera</taxon>
        <taxon>Endopterygota</taxon>
        <taxon>Diptera</taxon>
        <taxon>Brachycera</taxon>
        <taxon>Muscomorpha</taxon>
        <taxon>Ephydroidea</taxon>
        <taxon>Drosophilidae</taxon>
        <taxon>Drosophila</taxon>
        <taxon>Sophophora</taxon>
    </lineage>
</organism>
<evidence type="ECO:0000256" key="16">
    <source>
        <dbReference type="SAM" id="MobiDB-lite"/>
    </source>
</evidence>
<evidence type="ECO:0000256" key="10">
    <source>
        <dbReference type="ARBA" id="ARBA00023175"/>
    </source>
</evidence>
<dbReference type="STRING" id="7260.B4MNK2"/>
<dbReference type="AlphaFoldDB" id="B4MNK2"/>
<evidence type="ECO:0000256" key="14">
    <source>
        <dbReference type="PROSITE-ProRule" id="PRU00283"/>
    </source>
</evidence>
<dbReference type="SMART" id="SM00129">
    <property type="entry name" value="KISc"/>
    <property type="match status" value="1"/>
</dbReference>
<evidence type="ECO:0000256" key="15">
    <source>
        <dbReference type="RuleBase" id="RU000394"/>
    </source>
</evidence>
<dbReference type="InterPro" id="IPR027417">
    <property type="entry name" value="P-loop_NTPase"/>
</dbReference>
<evidence type="ECO:0000256" key="3">
    <source>
        <dbReference type="ARBA" id="ARBA00022618"/>
    </source>
</evidence>
<dbReference type="GO" id="GO:0000922">
    <property type="term" value="C:spindle pole"/>
    <property type="evidence" value="ECO:0007669"/>
    <property type="project" value="UniProtKB-SubCell"/>
</dbReference>
<dbReference type="InterPro" id="IPR027640">
    <property type="entry name" value="Kinesin-like_fam"/>
</dbReference>
<dbReference type="EMBL" id="CH963848">
    <property type="protein sequence ID" value="EDW73691.1"/>
    <property type="molecule type" value="Genomic_DNA"/>
</dbReference>
<dbReference type="Proteomes" id="UP000007798">
    <property type="component" value="Unassembled WGS sequence"/>
</dbReference>
<dbReference type="InterPro" id="IPR054473">
    <property type="entry name" value="KIF2A-like_N"/>
</dbReference>
<keyword evidence="6" id="KW-0498">Mitosis</keyword>
<evidence type="ECO:0000256" key="12">
    <source>
        <dbReference type="ARBA" id="ARBA00023306"/>
    </source>
</evidence>
<name>B4MNK2_DROWI</name>
<keyword evidence="7" id="KW-0159">Chromosome partition</keyword>
<dbReference type="OMA" id="NWDTARM"/>
<evidence type="ECO:0000256" key="1">
    <source>
        <dbReference type="ARBA" id="ARBA00004647"/>
    </source>
</evidence>
<feature type="region of interest" description="Disordered" evidence="16">
    <location>
        <begin position="559"/>
        <end position="578"/>
    </location>
</feature>
<dbReference type="SMR" id="B4MNK2"/>
<reference evidence="18 19" key="1">
    <citation type="journal article" date="2007" name="Nature">
        <title>Evolution of genes and genomes on the Drosophila phylogeny.</title>
        <authorList>
            <consortium name="Drosophila 12 Genomes Consortium"/>
            <person name="Clark A.G."/>
            <person name="Eisen M.B."/>
            <person name="Smith D.R."/>
            <person name="Bergman C.M."/>
            <person name="Oliver B."/>
            <person name="Markow T.A."/>
            <person name="Kaufman T.C."/>
            <person name="Kellis M."/>
            <person name="Gelbart W."/>
            <person name="Iyer V.N."/>
            <person name="Pollard D.A."/>
            <person name="Sackton T.B."/>
            <person name="Larracuente A.M."/>
            <person name="Singh N.D."/>
            <person name="Abad J.P."/>
            <person name="Abt D.N."/>
            <person name="Adryan B."/>
            <person name="Aguade M."/>
            <person name="Akashi H."/>
            <person name="Anderson W.W."/>
            <person name="Aquadro C.F."/>
            <person name="Ardell D.H."/>
            <person name="Arguello R."/>
            <person name="Artieri C.G."/>
            <person name="Barbash D.A."/>
            <person name="Barker D."/>
            <person name="Barsanti P."/>
            <person name="Batterham P."/>
            <person name="Batzoglou S."/>
            <person name="Begun D."/>
            <person name="Bhutkar A."/>
            <person name="Blanco E."/>
            <person name="Bosak S.A."/>
            <person name="Bradley R.K."/>
            <person name="Brand A.D."/>
            <person name="Brent M.R."/>
            <person name="Brooks A.N."/>
            <person name="Brown R.H."/>
            <person name="Butlin R.K."/>
            <person name="Caggese C."/>
            <person name="Calvi B.R."/>
            <person name="Bernardo de Carvalho A."/>
            <person name="Caspi A."/>
            <person name="Castrezana S."/>
            <person name="Celniker S.E."/>
            <person name="Chang J.L."/>
            <person name="Chapple C."/>
            <person name="Chatterji S."/>
            <person name="Chinwalla A."/>
            <person name="Civetta A."/>
            <person name="Clifton S.W."/>
            <person name="Comeron J.M."/>
            <person name="Costello J.C."/>
            <person name="Coyne J.A."/>
            <person name="Daub J."/>
            <person name="David R.G."/>
            <person name="Delcher A.L."/>
            <person name="Delehaunty K."/>
            <person name="Do C.B."/>
            <person name="Ebling H."/>
            <person name="Edwards K."/>
            <person name="Eickbush T."/>
            <person name="Evans J.D."/>
            <person name="Filipski A."/>
            <person name="Findeiss S."/>
            <person name="Freyhult E."/>
            <person name="Fulton L."/>
            <person name="Fulton R."/>
            <person name="Garcia A.C."/>
            <person name="Gardiner A."/>
            <person name="Garfield D.A."/>
            <person name="Garvin B.E."/>
            <person name="Gibson G."/>
            <person name="Gilbert D."/>
            <person name="Gnerre S."/>
            <person name="Godfrey J."/>
            <person name="Good R."/>
            <person name="Gotea V."/>
            <person name="Gravely B."/>
            <person name="Greenberg A.J."/>
            <person name="Griffiths-Jones S."/>
            <person name="Gross S."/>
            <person name="Guigo R."/>
            <person name="Gustafson E.A."/>
            <person name="Haerty W."/>
            <person name="Hahn M.W."/>
            <person name="Halligan D.L."/>
            <person name="Halpern A.L."/>
            <person name="Halter G.M."/>
            <person name="Han M.V."/>
            <person name="Heger A."/>
            <person name="Hillier L."/>
            <person name="Hinrichs A.S."/>
            <person name="Holmes I."/>
            <person name="Hoskins R.A."/>
            <person name="Hubisz M.J."/>
            <person name="Hultmark D."/>
            <person name="Huntley M.A."/>
            <person name="Jaffe D.B."/>
            <person name="Jagadeeshan S."/>
            <person name="Jeck W.R."/>
            <person name="Johnson J."/>
            <person name="Jones C.D."/>
            <person name="Jordan W.C."/>
            <person name="Karpen G.H."/>
            <person name="Kataoka E."/>
            <person name="Keightley P.D."/>
            <person name="Kheradpour P."/>
            <person name="Kirkness E.F."/>
            <person name="Koerich L.B."/>
            <person name="Kristiansen K."/>
            <person name="Kudrna D."/>
            <person name="Kulathinal R.J."/>
            <person name="Kumar S."/>
            <person name="Kwok R."/>
            <person name="Lander E."/>
            <person name="Langley C.H."/>
            <person name="Lapoint R."/>
            <person name="Lazzaro B.P."/>
            <person name="Lee S.J."/>
            <person name="Levesque L."/>
            <person name="Li R."/>
            <person name="Lin C.F."/>
            <person name="Lin M.F."/>
            <person name="Lindblad-Toh K."/>
            <person name="Llopart A."/>
            <person name="Long M."/>
            <person name="Low L."/>
            <person name="Lozovsky E."/>
            <person name="Lu J."/>
            <person name="Luo M."/>
            <person name="Machado C.A."/>
            <person name="Makalowski W."/>
            <person name="Marzo M."/>
            <person name="Matsuda M."/>
            <person name="Matzkin L."/>
            <person name="McAllister B."/>
            <person name="McBride C.S."/>
            <person name="McKernan B."/>
            <person name="McKernan K."/>
            <person name="Mendez-Lago M."/>
            <person name="Minx P."/>
            <person name="Mollenhauer M.U."/>
            <person name="Montooth K."/>
            <person name="Mount S.M."/>
            <person name="Mu X."/>
            <person name="Myers E."/>
            <person name="Negre B."/>
            <person name="Newfeld S."/>
            <person name="Nielsen R."/>
            <person name="Noor M.A."/>
            <person name="O'Grady P."/>
            <person name="Pachter L."/>
            <person name="Papaceit M."/>
            <person name="Parisi M.J."/>
            <person name="Parisi M."/>
            <person name="Parts L."/>
            <person name="Pedersen J.S."/>
            <person name="Pesole G."/>
            <person name="Phillippy A.M."/>
            <person name="Ponting C.P."/>
            <person name="Pop M."/>
            <person name="Porcelli D."/>
            <person name="Powell J.R."/>
            <person name="Prohaska S."/>
            <person name="Pruitt K."/>
            <person name="Puig M."/>
            <person name="Quesneville H."/>
            <person name="Ram K.R."/>
            <person name="Rand D."/>
            <person name="Rasmussen M.D."/>
            <person name="Reed L.K."/>
            <person name="Reenan R."/>
            <person name="Reily A."/>
            <person name="Remington K.A."/>
            <person name="Rieger T.T."/>
            <person name="Ritchie M.G."/>
            <person name="Robin C."/>
            <person name="Rogers Y.H."/>
            <person name="Rohde C."/>
            <person name="Rozas J."/>
            <person name="Rubenfield M.J."/>
            <person name="Ruiz A."/>
            <person name="Russo S."/>
            <person name="Salzberg S.L."/>
            <person name="Sanchez-Gracia A."/>
            <person name="Saranga D.J."/>
            <person name="Sato H."/>
            <person name="Schaeffer S.W."/>
            <person name="Schatz M.C."/>
            <person name="Schlenke T."/>
            <person name="Schwartz R."/>
            <person name="Segarra C."/>
            <person name="Singh R.S."/>
            <person name="Sirot L."/>
            <person name="Sirota M."/>
            <person name="Sisneros N.B."/>
            <person name="Smith C.D."/>
            <person name="Smith T.F."/>
            <person name="Spieth J."/>
            <person name="Stage D.E."/>
            <person name="Stark A."/>
            <person name="Stephan W."/>
            <person name="Strausberg R.L."/>
            <person name="Strempel S."/>
            <person name="Sturgill D."/>
            <person name="Sutton G."/>
            <person name="Sutton G.G."/>
            <person name="Tao W."/>
            <person name="Teichmann S."/>
            <person name="Tobari Y.N."/>
            <person name="Tomimura Y."/>
            <person name="Tsolas J.M."/>
            <person name="Valente V.L."/>
            <person name="Venter E."/>
            <person name="Venter J.C."/>
            <person name="Vicario S."/>
            <person name="Vieira F.G."/>
            <person name="Vilella A.J."/>
            <person name="Villasante A."/>
            <person name="Walenz B."/>
            <person name="Wang J."/>
            <person name="Wasserman M."/>
            <person name="Watts T."/>
            <person name="Wilson D."/>
            <person name="Wilson R.K."/>
            <person name="Wing R.A."/>
            <person name="Wolfner M.F."/>
            <person name="Wong A."/>
            <person name="Wong G.K."/>
            <person name="Wu C.I."/>
            <person name="Wu G."/>
            <person name="Yamamoto D."/>
            <person name="Yang H.P."/>
            <person name="Yang S.P."/>
            <person name="Yorke J.A."/>
            <person name="Yoshida K."/>
            <person name="Zdobnov E."/>
            <person name="Zhang P."/>
            <person name="Zhang Y."/>
            <person name="Zimin A.V."/>
            <person name="Baldwin J."/>
            <person name="Abdouelleil A."/>
            <person name="Abdulkadir J."/>
            <person name="Abebe A."/>
            <person name="Abera B."/>
            <person name="Abreu J."/>
            <person name="Acer S.C."/>
            <person name="Aftuck L."/>
            <person name="Alexander A."/>
            <person name="An P."/>
            <person name="Anderson E."/>
            <person name="Anderson S."/>
            <person name="Arachi H."/>
            <person name="Azer M."/>
            <person name="Bachantsang P."/>
            <person name="Barry A."/>
            <person name="Bayul T."/>
            <person name="Berlin A."/>
            <person name="Bessette D."/>
            <person name="Bloom T."/>
            <person name="Blye J."/>
            <person name="Boguslavskiy L."/>
            <person name="Bonnet C."/>
            <person name="Boukhgalter B."/>
            <person name="Bourzgui I."/>
            <person name="Brown A."/>
            <person name="Cahill P."/>
            <person name="Channer S."/>
            <person name="Cheshatsang Y."/>
            <person name="Chuda L."/>
            <person name="Citroen M."/>
            <person name="Collymore A."/>
            <person name="Cooke P."/>
            <person name="Costello M."/>
            <person name="D'Aco K."/>
            <person name="Daza R."/>
            <person name="De Haan G."/>
            <person name="DeGray S."/>
            <person name="DeMaso C."/>
            <person name="Dhargay N."/>
            <person name="Dooley K."/>
            <person name="Dooley E."/>
            <person name="Doricent M."/>
            <person name="Dorje P."/>
            <person name="Dorjee K."/>
            <person name="Dupes A."/>
            <person name="Elong R."/>
            <person name="Falk J."/>
            <person name="Farina A."/>
            <person name="Faro S."/>
            <person name="Ferguson D."/>
            <person name="Fisher S."/>
            <person name="Foley C.D."/>
            <person name="Franke A."/>
            <person name="Friedrich D."/>
            <person name="Gadbois L."/>
            <person name="Gearin G."/>
            <person name="Gearin C.R."/>
            <person name="Giannoukos G."/>
            <person name="Goode T."/>
            <person name="Graham J."/>
            <person name="Grandbois E."/>
            <person name="Grewal S."/>
            <person name="Gyaltsen K."/>
            <person name="Hafez N."/>
            <person name="Hagos B."/>
            <person name="Hall J."/>
            <person name="Henson C."/>
            <person name="Hollinger A."/>
            <person name="Honan T."/>
            <person name="Huard M.D."/>
            <person name="Hughes L."/>
            <person name="Hurhula B."/>
            <person name="Husby M.E."/>
            <person name="Kamat A."/>
            <person name="Kanga B."/>
            <person name="Kashin S."/>
            <person name="Khazanovich D."/>
            <person name="Kisner P."/>
            <person name="Lance K."/>
            <person name="Lara M."/>
            <person name="Lee W."/>
            <person name="Lennon N."/>
            <person name="Letendre F."/>
            <person name="LeVine R."/>
            <person name="Lipovsky A."/>
            <person name="Liu X."/>
            <person name="Liu J."/>
            <person name="Liu S."/>
            <person name="Lokyitsang T."/>
            <person name="Lokyitsang Y."/>
            <person name="Lubonja R."/>
            <person name="Lui A."/>
            <person name="MacDonald P."/>
            <person name="Magnisalis V."/>
            <person name="Maru K."/>
            <person name="Matthews C."/>
            <person name="McCusker W."/>
            <person name="McDonough S."/>
            <person name="Mehta T."/>
            <person name="Meldrim J."/>
            <person name="Meneus L."/>
            <person name="Mihai O."/>
            <person name="Mihalev A."/>
            <person name="Mihova T."/>
            <person name="Mittelman R."/>
            <person name="Mlenga V."/>
            <person name="Montmayeur A."/>
            <person name="Mulrain L."/>
            <person name="Navidi A."/>
            <person name="Naylor J."/>
            <person name="Negash T."/>
            <person name="Nguyen T."/>
            <person name="Nguyen N."/>
            <person name="Nicol R."/>
            <person name="Norbu C."/>
            <person name="Norbu N."/>
            <person name="Novod N."/>
            <person name="O'Neill B."/>
            <person name="Osman S."/>
            <person name="Markiewicz E."/>
            <person name="Oyono O.L."/>
            <person name="Patti C."/>
            <person name="Phunkhang P."/>
            <person name="Pierre F."/>
            <person name="Priest M."/>
            <person name="Raghuraman S."/>
            <person name="Rege F."/>
            <person name="Reyes R."/>
            <person name="Rise C."/>
            <person name="Rogov P."/>
            <person name="Ross K."/>
            <person name="Ryan E."/>
            <person name="Settipalli S."/>
            <person name="Shea T."/>
            <person name="Sherpa N."/>
            <person name="Shi L."/>
            <person name="Shih D."/>
            <person name="Sparrow T."/>
            <person name="Spaulding J."/>
            <person name="Stalker J."/>
            <person name="Stange-Thomann N."/>
            <person name="Stavropoulos S."/>
            <person name="Stone C."/>
            <person name="Strader C."/>
            <person name="Tesfaye S."/>
            <person name="Thomson T."/>
            <person name="Thoulutsang Y."/>
            <person name="Thoulutsang D."/>
            <person name="Topham K."/>
            <person name="Topping I."/>
            <person name="Tsamla T."/>
            <person name="Vassiliev H."/>
            <person name="Vo A."/>
            <person name="Wangchuk T."/>
            <person name="Wangdi T."/>
            <person name="Weiand M."/>
            <person name="Wilkinson J."/>
            <person name="Wilson A."/>
            <person name="Yadav S."/>
            <person name="Young G."/>
            <person name="Yu Q."/>
            <person name="Zembek L."/>
            <person name="Zhong D."/>
            <person name="Zimmer A."/>
            <person name="Zwirko Z."/>
            <person name="Jaffe D.B."/>
            <person name="Alvarez P."/>
            <person name="Brockman W."/>
            <person name="Butler J."/>
            <person name="Chin C."/>
            <person name="Gnerre S."/>
            <person name="Grabherr M."/>
            <person name="Kleber M."/>
            <person name="Mauceli E."/>
            <person name="MacCallum I."/>
        </authorList>
    </citation>
    <scope>NUCLEOTIDE SEQUENCE [LARGE SCALE GENOMIC DNA]</scope>
    <source>
        <strain evidence="19">Tucson 14030-0811.24</strain>
    </source>
</reference>